<accession>A0A4U0PP96</accession>
<dbReference type="OrthoDB" id="5295681at2"/>
<gene>
    <name evidence="1" type="ORF">FAZ21_14375</name>
</gene>
<proteinExistence type="predicted"/>
<organism evidence="1 2">
    <name type="scientific">Chitiniphilus eburneus</name>
    <dbReference type="NCBI Taxonomy" id="2571148"/>
    <lineage>
        <taxon>Bacteria</taxon>
        <taxon>Pseudomonadati</taxon>
        <taxon>Pseudomonadota</taxon>
        <taxon>Betaproteobacteria</taxon>
        <taxon>Neisseriales</taxon>
        <taxon>Chitinibacteraceae</taxon>
        <taxon>Chitiniphilus</taxon>
    </lineage>
</organism>
<evidence type="ECO:0000313" key="2">
    <source>
        <dbReference type="Proteomes" id="UP000310016"/>
    </source>
</evidence>
<dbReference type="RefSeq" id="WP_136774138.1">
    <property type="nucleotide sequence ID" value="NZ_SUMF01000019.1"/>
</dbReference>
<keyword evidence="2" id="KW-1185">Reference proteome</keyword>
<dbReference type="Proteomes" id="UP000310016">
    <property type="component" value="Unassembled WGS sequence"/>
</dbReference>
<protein>
    <submittedName>
        <fullName evidence="1">Uncharacterized protein</fullName>
    </submittedName>
</protein>
<sequence length="158" mass="17407">MATIYHKTELGQQELVSRSGQVPPKARQLLIMVDGRRSFDDLTALMPGAVEVVRLLEQLKLIAPAGAARTVDTPVVHGMYDKLPTLERMHLVKRAVLQIAREYLGEGWESRLTERFAALSEGPELEALIEEWLTALRRSGHRGAADSGQRAVTAILAG</sequence>
<dbReference type="AlphaFoldDB" id="A0A4U0PP96"/>
<comment type="caution">
    <text evidence="1">The sequence shown here is derived from an EMBL/GenBank/DDBJ whole genome shotgun (WGS) entry which is preliminary data.</text>
</comment>
<evidence type="ECO:0000313" key="1">
    <source>
        <dbReference type="EMBL" id="TJZ70076.1"/>
    </source>
</evidence>
<name>A0A4U0PP96_9NEIS</name>
<reference evidence="1 2" key="1">
    <citation type="submission" date="2019-04" db="EMBL/GenBank/DDBJ databases">
        <title>Chitiniphilus eburnea sp. nov., a novel chitinolytic bacterium isolated from aquaculture sludge.</title>
        <authorList>
            <person name="Sheng M."/>
        </authorList>
    </citation>
    <scope>NUCLEOTIDE SEQUENCE [LARGE SCALE GENOMIC DNA]</scope>
    <source>
        <strain evidence="1 2">HX-2-15</strain>
    </source>
</reference>
<dbReference type="EMBL" id="SUMF01000019">
    <property type="protein sequence ID" value="TJZ70076.1"/>
    <property type="molecule type" value="Genomic_DNA"/>
</dbReference>